<evidence type="ECO:0000313" key="1">
    <source>
        <dbReference type="EMBL" id="KAK7490247.1"/>
    </source>
</evidence>
<comment type="caution">
    <text evidence="1">The sequence shown here is derived from an EMBL/GenBank/DDBJ whole genome shotgun (WGS) entry which is preliminary data.</text>
</comment>
<accession>A0ABD0KSQ2</accession>
<sequence length="96" mass="10427">MVTQGHDVYCTLAFGSDDKADRIAYAMWNRTLRARAFSVSDHGHFRGGSRKGAQVLPILLANTSGAETVRQAVNQSAAHCSDSRPIIPVASKSIRR</sequence>
<reference evidence="1 2" key="1">
    <citation type="journal article" date="2023" name="Sci. Data">
        <title>Genome assembly of the Korean intertidal mud-creeper Batillaria attramentaria.</title>
        <authorList>
            <person name="Patra A.K."/>
            <person name="Ho P.T."/>
            <person name="Jun S."/>
            <person name="Lee S.J."/>
            <person name="Kim Y."/>
            <person name="Won Y.J."/>
        </authorList>
    </citation>
    <scope>NUCLEOTIDE SEQUENCE [LARGE SCALE GENOMIC DNA]</scope>
    <source>
        <strain evidence="1">Wonlab-2016</strain>
    </source>
</reference>
<name>A0ABD0KSQ2_9CAEN</name>
<dbReference type="AlphaFoldDB" id="A0ABD0KSQ2"/>
<organism evidence="1 2">
    <name type="scientific">Batillaria attramentaria</name>
    <dbReference type="NCBI Taxonomy" id="370345"/>
    <lineage>
        <taxon>Eukaryota</taxon>
        <taxon>Metazoa</taxon>
        <taxon>Spiralia</taxon>
        <taxon>Lophotrochozoa</taxon>
        <taxon>Mollusca</taxon>
        <taxon>Gastropoda</taxon>
        <taxon>Caenogastropoda</taxon>
        <taxon>Sorbeoconcha</taxon>
        <taxon>Cerithioidea</taxon>
        <taxon>Batillariidae</taxon>
        <taxon>Batillaria</taxon>
    </lineage>
</organism>
<gene>
    <name evidence="1" type="ORF">BaRGS_00018592</name>
</gene>
<proteinExistence type="predicted"/>
<dbReference type="Proteomes" id="UP001519460">
    <property type="component" value="Unassembled WGS sequence"/>
</dbReference>
<protein>
    <submittedName>
        <fullName evidence="1">Uncharacterized protein</fullName>
    </submittedName>
</protein>
<dbReference type="EMBL" id="JACVVK020000129">
    <property type="protein sequence ID" value="KAK7490247.1"/>
    <property type="molecule type" value="Genomic_DNA"/>
</dbReference>
<feature type="non-terminal residue" evidence="1">
    <location>
        <position position="96"/>
    </location>
</feature>
<evidence type="ECO:0000313" key="2">
    <source>
        <dbReference type="Proteomes" id="UP001519460"/>
    </source>
</evidence>
<keyword evidence="2" id="KW-1185">Reference proteome</keyword>